<dbReference type="STRING" id="1111077.M1WB48"/>
<comment type="caution">
    <text evidence="2">The sequence shown here is derived from an EMBL/GenBank/DDBJ whole genome shotgun (WGS) entry which is preliminary data.</text>
</comment>
<evidence type="ECO:0000313" key="3">
    <source>
        <dbReference type="Proteomes" id="UP000016801"/>
    </source>
</evidence>
<dbReference type="Proteomes" id="UP000016801">
    <property type="component" value="Unassembled WGS sequence"/>
</dbReference>
<name>M1WB48_CLAP2</name>
<evidence type="ECO:0000259" key="1">
    <source>
        <dbReference type="Pfam" id="PF10551"/>
    </source>
</evidence>
<organism evidence="2 3">
    <name type="scientific">Claviceps purpurea (strain 20.1)</name>
    <name type="common">Ergot fungus</name>
    <name type="synonym">Sphacelia segetum</name>
    <dbReference type="NCBI Taxonomy" id="1111077"/>
    <lineage>
        <taxon>Eukaryota</taxon>
        <taxon>Fungi</taxon>
        <taxon>Dikarya</taxon>
        <taxon>Ascomycota</taxon>
        <taxon>Pezizomycotina</taxon>
        <taxon>Sordariomycetes</taxon>
        <taxon>Hypocreomycetidae</taxon>
        <taxon>Hypocreales</taxon>
        <taxon>Clavicipitaceae</taxon>
        <taxon>Claviceps</taxon>
    </lineage>
</organism>
<dbReference type="EMBL" id="CAGA01000057">
    <property type="protein sequence ID" value="CCE33415.1"/>
    <property type="molecule type" value="Genomic_DNA"/>
</dbReference>
<dbReference type="PANTHER" id="PTHR31569">
    <property type="entry name" value="SWIM-TYPE DOMAIN-CONTAINING PROTEIN"/>
    <property type="match status" value="1"/>
</dbReference>
<dbReference type="InterPro" id="IPR052579">
    <property type="entry name" value="Zinc_finger_SWIM"/>
</dbReference>
<accession>M1WB48</accession>
<dbReference type="eggNOG" id="ENOG502S9FG">
    <property type="taxonomic scope" value="Eukaryota"/>
</dbReference>
<evidence type="ECO:0000313" key="2">
    <source>
        <dbReference type="EMBL" id="CCE33415.1"/>
    </source>
</evidence>
<dbReference type="InterPro" id="IPR018289">
    <property type="entry name" value="MULE_transposase_dom"/>
</dbReference>
<feature type="domain" description="MULE transposase" evidence="1">
    <location>
        <begin position="1"/>
        <end position="86"/>
    </location>
</feature>
<dbReference type="VEuPathDB" id="FungiDB:CPUR_07339"/>
<keyword evidence="3" id="KW-1185">Reference proteome</keyword>
<sequence>MPLFNACGVTSMKKTFNFASCFMSGETATDFTWVITAIGELLESEGIAKPQIIVTDRDLGLLRAIEGYEPFNGIPHILCRWHANMNVLSKCKQHFPKAKWDPATRKAVRAAEFTRFLEAWNALANAETEALFNQKLEHFKEAGRFPDAAVSYVLNTWITPWKEKIVRCFVDRYRHFGYVTTSIVEPANAAIKRFLWGNTGDLSTVFRHLENFWRYQLAEIQGHERQRYNKLFNYTRKLLRNMPC</sequence>
<gene>
    <name evidence="2" type="ORF">CPUR_07339</name>
</gene>
<dbReference type="HOGENOM" id="CLU_013727_4_1_1"/>
<proteinExistence type="predicted"/>
<reference evidence="2 3" key="1">
    <citation type="journal article" date="2013" name="PLoS Genet.">
        <title>Plant-symbiotic fungi as chemical engineers: Multi-genome analysis of the Clavicipitaceae reveals dynamics of alkaloid loci.</title>
        <authorList>
            <person name="Schardl C.L."/>
            <person name="Young C.A."/>
            <person name="Hesse U."/>
            <person name="Amyotte S.G."/>
            <person name="Andreeva K."/>
            <person name="Calie P.J."/>
            <person name="Fleetwood D.J."/>
            <person name="Haws D.C."/>
            <person name="Moore N."/>
            <person name="Oeser B."/>
            <person name="Panaccione D.G."/>
            <person name="Schweri K.K."/>
            <person name="Voisey C.R."/>
            <person name="Farman M.L."/>
            <person name="Jaromczyk J.W."/>
            <person name="Roe B.A."/>
            <person name="O'Sullivan D.M."/>
            <person name="Scott B."/>
            <person name="Tudzynski P."/>
            <person name="An Z."/>
            <person name="Arnaoudova E.G."/>
            <person name="Bullock C.T."/>
            <person name="Charlton N.D."/>
            <person name="Chen L."/>
            <person name="Cox M."/>
            <person name="Dinkins R.D."/>
            <person name="Florea S."/>
            <person name="Glenn A.E."/>
            <person name="Gordon A."/>
            <person name="Gueldener U."/>
            <person name="Harris D.R."/>
            <person name="Hollin W."/>
            <person name="Jaromczyk J."/>
            <person name="Johnson R.D."/>
            <person name="Khan A.K."/>
            <person name="Leistner E."/>
            <person name="Leuchtmann A."/>
            <person name="Li C."/>
            <person name="Liu J."/>
            <person name="Liu J."/>
            <person name="Liu M."/>
            <person name="Mace W."/>
            <person name="Machado C."/>
            <person name="Nagabhyru P."/>
            <person name="Pan J."/>
            <person name="Schmid J."/>
            <person name="Sugawara K."/>
            <person name="Steiner U."/>
            <person name="Takach J.E."/>
            <person name="Tanaka E."/>
            <person name="Webb J.S."/>
            <person name="Wilson E.V."/>
            <person name="Wiseman J.L."/>
            <person name="Yoshida R."/>
            <person name="Zeng Z."/>
        </authorList>
    </citation>
    <scope>NUCLEOTIDE SEQUENCE [LARGE SCALE GENOMIC DNA]</scope>
    <source>
        <strain evidence="2 3">20.1</strain>
    </source>
</reference>
<dbReference type="Pfam" id="PF10551">
    <property type="entry name" value="MULE"/>
    <property type="match status" value="1"/>
</dbReference>
<protein>
    <recommendedName>
        <fullName evidence="1">MULE transposase domain-containing protein</fullName>
    </recommendedName>
</protein>
<dbReference type="PANTHER" id="PTHR31569:SF4">
    <property type="entry name" value="SWIM-TYPE DOMAIN-CONTAINING PROTEIN"/>
    <property type="match status" value="1"/>
</dbReference>
<dbReference type="AlphaFoldDB" id="M1WB48"/>
<dbReference type="OrthoDB" id="1421156at2759"/>